<dbReference type="RefSeq" id="WP_184289364.1">
    <property type="nucleotide sequence ID" value="NZ_JACHJO010000004.1"/>
</dbReference>
<dbReference type="EMBL" id="JACHJO010000004">
    <property type="protein sequence ID" value="MBB6119440.1"/>
    <property type="molecule type" value="Genomic_DNA"/>
</dbReference>
<dbReference type="Proteomes" id="UP000536604">
    <property type="component" value="Unassembled WGS sequence"/>
</dbReference>
<reference evidence="1 2" key="1">
    <citation type="submission" date="2020-08" db="EMBL/GenBank/DDBJ databases">
        <title>Genomic Encyclopedia of Type Strains, Phase III (KMG-III): the genomes of soil and plant-associated and newly described type strains.</title>
        <authorList>
            <person name="Whitman W."/>
        </authorList>
    </citation>
    <scope>NUCLEOTIDE SEQUENCE [LARGE SCALE GENOMIC DNA]</scope>
    <source>
        <strain evidence="1 2">CECT 8712</strain>
    </source>
</reference>
<evidence type="ECO:0000313" key="1">
    <source>
        <dbReference type="EMBL" id="MBB6119440.1"/>
    </source>
</evidence>
<proteinExistence type="predicted"/>
<sequence>MLYPALMAFSSGDLTPEQVRRLHDALQLEENTPRTEGYGAKPSIAHRPFTDDEGHRLVLELARTRGTGWVFALWFEKGGRPSTELVENHRVLFRGLIDEFGLTLRKIEPPATADEVGRMFVDPQPGNPEESSFAPVWDLPYDRLDHMWFHLGVRRDAPREVKAVRLREVMGTRVWSVAPERLRNEAEEFLRGV</sequence>
<name>A0A841IMN6_9ACTN</name>
<comment type="caution">
    <text evidence="1">The sequence shown here is derived from an EMBL/GenBank/DDBJ whole genome shotgun (WGS) entry which is preliminary data.</text>
</comment>
<organism evidence="1 2">
    <name type="scientific">Nocardiopsis algeriensis</name>
    <dbReference type="NCBI Taxonomy" id="1478215"/>
    <lineage>
        <taxon>Bacteria</taxon>
        <taxon>Bacillati</taxon>
        <taxon>Actinomycetota</taxon>
        <taxon>Actinomycetes</taxon>
        <taxon>Streptosporangiales</taxon>
        <taxon>Nocardiopsidaceae</taxon>
        <taxon>Nocardiopsis</taxon>
    </lineage>
</organism>
<keyword evidence="2" id="KW-1185">Reference proteome</keyword>
<dbReference type="AlphaFoldDB" id="A0A841IMN6"/>
<evidence type="ECO:0000313" key="2">
    <source>
        <dbReference type="Proteomes" id="UP000536604"/>
    </source>
</evidence>
<gene>
    <name evidence="1" type="ORF">FHS13_001389</name>
</gene>
<accession>A0A841IMN6</accession>
<protein>
    <submittedName>
        <fullName evidence="1">Uncharacterized protein</fullName>
    </submittedName>
</protein>